<organism evidence="3 4">
    <name type="scientific">Raineyella fluvialis</name>
    <dbReference type="NCBI Taxonomy" id="2662261"/>
    <lineage>
        <taxon>Bacteria</taxon>
        <taxon>Bacillati</taxon>
        <taxon>Actinomycetota</taxon>
        <taxon>Actinomycetes</taxon>
        <taxon>Propionibacteriales</taxon>
        <taxon>Propionibacteriaceae</taxon>
        <taxon>Raineyella</taxon>
    </lineage>
</organism>
<feature type="region of interest" description="Disordered" evidence="1">
    <location>
        <begin position="202"/>
        <end position="249"/>
    </location>
</feature>
<feature type="compositionally biased region" description="Low complexity" evidence="1">
    <location>
        <begin position="31"/>
        <end position="63"/>
    </location>
</feature>
<dbReference type="EMBL" id="CP045725">
    <property type="protein sequence ID" value="QGF22626.1"/>
    <property type="molecule type" value="Genomic_DNA"/>
</dbReference>
<evidence type="ECO:0000256" key="2">
    <source>
        <dbReference type="SAM" id="SignalP"/>
    </source>
</evidence>
<dbReference type="KEGG" id="rain:Rai3103_01835"/>
<proteinExistence type="predicted"/>
<evidence type="ECO:0000313" key="3">
    <source>
        <dbReference type="EMBL" id="QGF22626.1"/>
    </source>
</evidence>
<feature type="signal peptide" evidence="2">
    <location>
        <begin position="1"/>
        <end position="20"/>
    </location>
</feature>
<evidence type="ECO:0000313" key="4">
    <source>
        <dbReference type="Proteomes" id="UP000386847"/>
    </source>
</evidence>
<accession>A0A5Q2FED6</accession>
<feature type="region of interest" description="Disordered" evidence="1">
    <location>
        <begin position="20"/>
        <end position="88"/>
    </location>
</feature>
<keyword evidence="4" id="KW-1185">Reference proteome</keyword>
<reference evidence="3 4" key="1">
    <citation type="submission" date="2019-10" db="EMBL/GenBank/DDBJ databases">
        <title>Genomic analysis of Raineyella sp. CBA3103.</title>
        <authorList>
            <person name="Roh S.W."/>
        </authorList>
    </citation>
    <scope>NUCLEOTIDE SEQUENCE [LARGE SCALE GENOMIC DNA]</scope>
    <source>
        <strain evidence="3 4">CBA3103</strain>
    </source>
</reference>
<feature type="chain" id="PRO_5024358728" description="LppP/LprE lipoprotein" evidence="2">
    <location>
        <begin position="21"/>
        <end position="249"/>
    </location>
</feature>
<dbReference type="AlphaFoldDB" id="A0A5Q2FED6"/>
<protein>
    <recommendedName>
        <fullName evidence="5">LppP/LprE lipoprotein</fullName>
    </recommendedName>
</protein>
<keyword evidence="2" id="KW-0732">Signal</keyword>
<evidence type="ECO:0000256" key="1">
    <source>
        <dbReference type="SAM" id="MobiDB-lite"/>
    </source>
</evidence>
<gene>
    <name evidence="3" type="ORF">Rai3103_01835</name>
</gene>
<evidence type="ECO:0008006" key="5">
    <source>
        <dbReference type="Google" id="ProtNLM"/>
    </source>
</evidence>
<name>A0A5Q2FED6_9ACTN</name>
<dbReference type="RefSeq" id="WP_153571155.1">
    <property type="nucleotide sequence ID" value="NZ_CP045725.1"/>
</dbReference>
<dbReference type="Proteomes" id="UP000386847">
    <property type="component" value="Chromosome"/>
</dbReference>
<feature type="compositionally biased region" description="Low complexity" evidence="1">
    <location>
        <begin position="206"/>
        <end position="249"/>
    </location>
</feature>
<sequence>MTLVTLMAVLAMVLTGCAQRGPSAGPAGQDASTSAPTPSSPSSGGQSASPSATSSGVGGSTAPDGPQDPKQSRVRTGPVASFGGPAYGDQGVEVTGKGTWCDTIAVFWGGDIPAGVTFRFDKAVTKPSTGLGVQPGVCGTKGADRTCLGLTFRSSDKDAVFCSMVLRPTSGFKDGTTITFVGTLTCPTAAVCNQVAARKVTPGPPIVVTTPSDDSTGTGDGSAGSPSAGSRSTSGSSGASSIGSATTGG</sequence>